<evidence type="ECO:0000256" key="5">
    <source>
        <dbReference type="ARBA" id="ARBA00022824"/>
    </source>
</evidence>
<gene>
    <name evidence="9" type="ORF">IFM89_024192</name>
</gene>
<dbReference type="GO" id="GO:1990070">
    <property type="term" value="C:TRAPPI protein complex"/>
    <property type="evidence" value="ECO:0007669"/>
    <property type="project" value="TreeGrafter"/>
</dbReference>
<protein>
    <submittedName>
        <fullName evidence="9">Uncharacterized protein</fullName>
    </submittedName>
</protein>
<evidence type="ECO:0000256" key="3">
    <source>
        <dbReference type="ARBA" id="ARBA00006218"/>
    </source>
</evidence>
<keyword evidence="5" id="KW-0256">Endoplasmic reticulum</keyword>
<keyword evidence="10" id="KW-1185">Reference proteome</keyword>
<proteinExistence type="inferred from homology"/>
<dbReference type="AlphaFoldDB" id="A0A835HDX9"/>
<dbReference type="Proteomes" id="UP000631114">
    <property type="component" value="Unassembled WGS sequence"/>
</dbReference>
<feature type="transmembrane region" description="Helical" evidence="8">
    <location>
        <begin position="314"/>
        <end position="340"/>
    </location>
</feature>
<keyword evidence="8" id="KW-1133">Transmembrane helix</keyword>
<dbReference type="PANTHER" id="PTHR20902:SF0">
    <property type="entry name" value="TRAFFICKING PROTEIN PARTICLE COMPLEX SUBUNIT 5"/>
    <property type="match status" value="1"/>
</dbReference>
<feature type="transmembrane region" description="Helical" evidence="8">
    <location>
        <begin position="79"/>
        <end position="96"/>
    </location>
</feature>
<dbReference type="InterPro" id="IPR016696">
    <property type="entry name" value="TRAPP-I_su5"/>
</dbReference>
<keyword evidence="6" id="KW-0931">ER-Golgi transport</keyword>
<evidence type="ECO:0000256" key="8">
    <source>
        <dbReference type="SAM" id="Phobius"/>
    </source>
</evidence>
<evidence type="ECO:0000256" key="2">
    <source>
        <dbReference type="ARBA" id="ARBA00004555"/>
    </source>
</evidence>
<keyword evidence="4" id="KW-0813">Transport</keyword>
<evidence type="ECO:0000313" key="10">
    <source>
        <dbReference type="Proteomes" id="UP000631114"/>
    </source>
</evidence>
<dbReference type="EMBL" id="JADFTS010000007">
    <property type="protein sequence ID" value="KAF9598081.1"/>
    <property type="molecule type" value="Genomic_DNA"/>
</dbReference>
<dbReference type="GO" id="GO:1990072">
    <property type="term" value="C:TRAPPIII protein complex"/>
    <property type="evidence" value="ECO:0007669"/>
    <property type="project" value="TreeGrafter"/>
</dbReference>
<dbReference type="GO" id="GO:0006888">
    <property type="term" value="P:endoplasmic reticulum to Golgi vesicle-mediated transport"/>
    <property type="evidence" value="ECO:0007669"/>
    <property type="project" value="TreeGrafter"/>
</dbReference>
<evidence type="ECO:0000256" key="4">
    <source>
        <dbReference type="ARBA" id="ARBA00022448"/>
    </source>
</evidence>
<evidence type="ECO:0000256" key="1">
    <source>
        <dbReference type="ARBA" id="ARBA00004240"/>
    </source>
</evidence>
<dbReference type="CDD" id="cd14943">
    <property type="entry name" value="TRAPPC5_Trs31"/>
    <property type="match status" value="1"/>
</dbReference>
<evidence type="ECO:0000256" key="6">
    <source>
        <dbReference type="ARBA" id="ARBA00022892"/>
    </source>
</evidence>
<comment type="caution">
    <text evidence="9">The sequence shown here is derived from an EMBL/GenBank/DDBJ whole genome shotgun (WGS) entry which is preliminary data.</text>
</comment>
<reference evidence="9 10" key="1">
    <citation type="submission" date="2020-10" db="EMBL/GenBank/DDBJ databases">
        <title>The Coptis chinensis genome and diversification of protoberbering-type alkaloids.</title>
        <authorList>
            <person name="Wang B."/>
            <person name="Shu S."/>
            <person name="Song C."/>
            <person name="Liu Y."/>
        </authorList>
    </citation>
    <scope>NUCLEOTIDE SEQUENCE [LARGE SCALE GENOMIC DNA]</scope>
    <source>
        <strain evidence="9">HL-2020</strain>
        <tissue evidence="9">Leaf</tissue>
    </source>
</reference>
<evidence type="ECO:0000256" key="7">
    <source>
        <dbReference type="ARBA" id="ARBA00023034"/>
    </source>
</evidence>
<evidence type="ECO:0000313" key="9">
    <source>
        <dbReference type="EMBL" id="KAF9598081.1"/>
    </source>
</evidence>
<dbReference type="GO" id="GO:0005783">
    <property type="term" value="C:endoplasmic reticulum"/>
    <property type="evidence" value="ECO:0007669"/>
    <property type="project" value="UniProtKB-SubCell"/>
</dbReference>
<dbReference type="Pfam" id="PF04051">
    <property type="entry name" value="TRAPP"/>
    <property type="match status" value="1"/>
</dbReference>
<dbReference type="OrthoDB" id="10254842at2759"/>
<keyword evidence="8" id="KW-0812">Transmembrane</keyword>
<keyword evidence="8" id="KW-0472">Membrane</keyword>
<comment type="similarity">
    <text evidence="3">Belongs to the TRAPP small subunits family. BET3 subfamily.</text>
</comment>
<organism evidence="9 10">
    <name type="scientific">Coptis chinensis</name>
    <dbReference type="NCBI Taxonomy" id="261450"/>
    <lineage>
        <taxon>Eukaryota</taxon>
        <taxon>Viridiplantae</taxon>
        <taxon>Streptophyta</taxon>
        <taxon>Embryophyta</taxon>
        <taxon>Tracheophyta</taxon>
        <taxon>Spermatophyta</taxon>
        <taxon>Magnoliopsida</taxon>
        <taxon>Ranunculales</taxon>
        <taxon>Ranunculaceae</taxon>
        <taxon>Coptidoideae</taxon>
        <taxon>Coptis</taxon>
    </lineage>
</organism>
<feature type="transmembrane region" description="Helical" evidence="8">
    <location>
        <begin position="33"/>
        <end position="58"/>
    </location>
</feature>
<keyword evidence="7" id="KW-0333">Golgi apparatus</keyword>
<dbReference type="InterPro" id="IPR007194">
    <property type="entry name" value="TRAPP_component"/>
</dbReference>
<dbReference type="Gene3D" id="3.30.1380.20">
    <property type="entry name" value="Trafficking protein particle complex subunit 3"/>
    <property type="match status" value="1"/>
</dbReference>
<feature type="transmembrane region" description="Helical" evidence="8">
    <location>
        <begin position="108"/>
        <end position="131"/>
    </location>
</feature>
<sequence length="346" mass="38622">MELIPTVATEKATSDFVFTHFNTDNGGGIHNSFYIFIIGLLVSQYMLMGYDASAHMVADSLEKGTEHEDEYMISEKELLVNRYCFIFALLILFISVPKDMGTFNCGAFVAGIVKGVLDGAGFPAIVTAHFVSVDGQLRPRTTILIKFVEKGIGPYQGSSHLLFRCRREGQYPFQNTTPMENVTCTHSPAYWDHRRWDFQGCNPRTISTTQGRRVPLASGFCCIFPHIGQTPRSVLPVLGVDIYPTFCKWRIAEDLMQGVSFVRVVVYGGQCQGGLREDLWMYKPSPQVAVKAVTKAIDAWKLVLKGRFRLLNEWCGFVELALATSSFLIVAATYGCISILHRLGTQ</sequence>
<comment type="subcellular location">
    <subcellularLocation>
        <location evidence="1">Endoplasmic reticulum</location>
    </subcellularLocation>
    <subcellularLocation>
        <location evidence="2">Golgi apparatus</location>
    </subcellularLocation>
</comment>
<name>A0A835HDX9_9MAGN</name>
<dbReference type="InterPro" id="IPR024096">
    <property type="entry name" value="NO_sig/Golgi_transp_ligand-bd"/>
</dbReference>
<dbReference type="PANTHER" id="PTHR20902">
    <property type="entry name" value="41-2 PROTEIN ANTIGEN-RELATED"/>
    <property type="match status" value="1"/>
</dbReference>
<dbReference type="GO" id="GO:1990071">
    <property type="term" value="C:TRAPPII protein complex"/>
    <property type="evidence" value="ECO:0007669"/>
    <property type="project" value="TreeGrafter"/>
</dbReference>
<accession>A0A835HDX9</accession>
<dbReference type="SUPFAM" id="SSF111126">
    <property type="entry name" value="Ligand-binding domain in the NO signalling and Golgi transport"/>
    <property type="match status" value="1"/>
</dbReference>